<evidence type="ECO:0000256" key="2">
    <source>
        <dbReference type="ARBA" id="ARBA00005263"/>
    </source>
</evidence>
<feature type="region of interest" description="Disordered" evidence="7">
    <location>
        <begin position="181"/>
        <end position="207"/>
    </location>
</feature>
<dbReference type="GO" id="GO:0032050">
    <property type="term" value="F:clathrin heavy chain binding"/>
    <property type="evidence" value="ECO:0007669"/>
    <property type="project" value="TreeGrafter"/>
</dbReference>
<protein>
    <recommendedName>
        <fullName evidence="6">Clathrin light chain</fullName>
    </recommendedName>
</protein>
<dbReference type="OrthoDB" id="5512at2759"/>
<evidence type="ECO:0000313" key="8">
    <source>
        <dbReference type="EMBL" id="OAX84012.1"/>
    </source>
</evidence>
<gene>
    <name evidence="8" type="ORF">ACJ72_01628</name>
</gene>
<comment type="similarity">
    <text evidence="2 6">Belongs to the clathrin light chain family.</text>
</comment>
<comment type="function">
    <text evidence="6">Clathrin is the major protein of the polyhedral coat of coated pits and vesicles.</text>
</comment>
<keyword evidence="9" id="KW-1185">Reference proteome</keyword>
<feature type="compositionally biased region" description="Polar residues" evidence="7">
    <location>
        <begin position="115"/>
        <end position="129"/>
    </location>
</feature>
<evidence type="ECO:0000313" key="9">
    <source>
        <dbReference type="Proteomes" id="UP000091918"/>
    </source>
</evidence>
<evidence type="ECO:0000256" key="1">
    <source>
        <dbReference type="ARBA" id="ARBA00004180"/>
    </source>
</evidence>
<evidence type="ECO:0000256" key="4">
    <source>
        <dbReference type="ARBA" id="ARBA00023176"/>
    </source>
</evidence>
<feature type="compositionally biased region" description="Basic and acidic residues" evidence="7">
    <location>
        <begin position="181"/>
        <end position="203"/>
    </location>
</feature>
<dbReference type="PANTHER" id="PTHR10639">
    <property type="entry name" value="CLATHRIN LIGHT CHAIN"/>
    <property type="match status" value="1"/>
</dbReference>
<evidence type="ECO:0000256" key="5">
    <source>
        <dbReference type="ARBA" id="ARBA00023329"/>
    </source>
</evidence>
<dbReference type="InterPro" id="IPR000996">
    <property type="entry name" value="Clathrin_L-chain"/>
</dbReference>
<comment type="caution">
    <text evidence="8">The sequence shown here is derived from an EMBL/GenBank/DDBJ whole genome shotgun (WGS) entry which is preliminary data.</text>
</comment>
<accession>A0A1B7P4Q0</accession>
<feature type="region of interest" description="Disordered" evidence="7">
    <location>
        <begin position="1"/>
        <end position="138"/>
    </location>
</feature>
<sequence>MADRFPSLDDFSAGQTEATGNNGSPGATAAEGNDFLARERALLGDDADQFTTPHDQLQTSATVEDAAEEDLLGGGGGNDYQPGNSEGGDITGGFESSFPALESQNEQVAPGGTITGTSSAFQPSYSTYKQPEEEPEAVREWRIKRDEELSRRSAASAERKAATIAKAQQDIDDYYESYNKRTDRAKERTRKEAEEFLENREDTSAGGTSWERIAKLVDVSGKGLKGGASGSGKERFRELLIDLKKDQGAPGATGV</sequence>
<feature type="compositionally biased region" description="Polar residues" evidence="7">
    <location>
        <begin position="13"/>
        <end position="25"/>
    </location>
</feature>
<dbReference type="GO" id="GO:0006886">
    <property type="term" value="P:intracellular protein transport"/>
    <property type="evidence" value="ECO:0007669"/>
    <property type="project" value="InterPro"/>
</dbReference>
<reference evidence="8 9" key="1">
    <citation type="submission" date="2015-07" db="EMBL/GenBank/DDBJ databases">
        <title>Emmonsia species relationships and genome sequence.</title>
        <authorList>
            <person name="Cuomo C.A."/>
            <person name="Schwartz I.S."/>
            <person name="Kenyon C."/>
            <person name="de Hoog G.S."/>
            <person name="Govender N.P."/>
            <person name="Botha A."/>
            <person name="Moreno L."/>
            <person name="de Vries M."/>
            <person name="Munoz J.F."/>
            <person name="Stielow J.B."/>
        </authorList>
    </citation>
    <scope>NUCLEOTIDE SEQUENCE [LARGE SCALE GENOMIC DNA]</scope>
    <source>
        <strain evidence="8 9">CBS 136260</strain>
    </source>
</reference>
<evidence type="ECO:0000256" key="3">
    <source>
        <dbReference type="ARBA" id="ARBA00023136"/>
    </source>
</evidence>
<dbReference type="AlphaFoldDB" id="A0A1B7P4Q0"/>
<dbReference type="Pfam" id="PF01086">
    <property type="entry name" value="Clathrin_lg_ch"/>
    <property type="match status" value="1"/>
</dbReference>
<keyword evidence="5 6" id="KW-0968">Cytoplasmic vesicle</keyword>
<dbReference type="GO" id="GO:0072583">
    <property type="term" value="P:clathrin-dependent endocytosis"/>
    <property type="evidence" value="ECO:0007669"/>
    <property type="project" value="TreeGrafter"/>
</dbReference>
<evidence type="ECO:0000256" key="7">
    <source>
        <dbReference type="SAM" id="MobiDB-lite"/>
    </source>
</evidence>
<keyword evidence="3 6" id="KW-0472">Membrane</keyword>
<dbReference type="EMBL" id="LGUA01000113">
    <property type="protein sequence ID" value="OAX84012.1"/>
    <property type="molecule type" value="Genomic_DNA"/>
</dbReference>
<evidence type="ECO:0000256" key="6">
    <source>
        <dbReference type="RuleBase" id="RU363137"/>
    </source>
</evidence>
<dbReference type="Proteomes" id="UP000091918">
    <property type="component" value="Unassembled WGS sequence"/>
</dbReference>
<dbReference type="PANTHER" id="PTHR10639:SF7">
    <property type="entry name" value="CLATHRIN LIGHT CHAIN"/>
    <property type="match status" value="1"/>
</dbReference>
<dbReference type="GO" id="GO:0005198">
    <property type="term" value="F:structural molecule activity"/>
    <property type="evidence" value="ECO:0007669"/>
    <property type="project" value="InterPro"/>
</dbReference>
<keyword evidence="4 6" id="KW-0168">Coated pit</keyword>
<dbReference type="STRING" id="1658172.A0A1B7P4Q0"/>
<feature type="compositionally biased region" description="Polar residues" evidence="7">
    <location>
        <begin position="49"/>
        <end position="62"/>
    </location>
</feature>
<comment type="subcellular location">
    <subcellularLocation>
        <location evidence="1 6">Cytoplasmic vesicle membrane</location>
        <topology evidence="1 6">Peripheral membrane protein</topology>
        <orientation evidence="1 6">Cytoplasmic side</orientation>
    </subcellularLocation>
    <subcellularLocation>
        <location evidence="6">Membrane</location>
        <location evidence="6">Coated pit</location>
        <topology evidence="6">Peripheral membrane protein</topology>
        <orientation evidence="6">Cytoplasmic side</orientation>
    </subcellularLocation>
    <text evidence="6">Cytoplasmic face of coated pits and vesicles.</text>
</comment>
<proteinExistence type="inferred from homology"/>
<organism evidence="8 9">
    <name type="scientific">Emergomyces africanus</name>
    <dbReference type="NCBI Taxonomy" id="1955775"/>
    <lineage>
        <taxon>Eukaryota</taxon>
        <taxon>Fungi</taxon>
        <taxon>Dikarya</taxon>
        <taxon>Ascomycota</taxon>
        <taxon>Pezizomycotina</taxon>
        <taxon>Eurotiomycetes</taxon>
        <taxon>Eurotiomycetidae</taxon>
        <taxon>Onygenales</taxon>
        <taxon>Ajellomycetaceae</taxon>
        <taxon>Emergomyces</taxon>
    </lineage>
</organism>
<dbReference type="GO" id="GO:0030132">
    <property type="term" value="C:clathrin coat of coated pit"/>
    <property type="evidence" value="ECO:0007669"/>
    <property type="project" value="InterPro"/>
</dbReference>
<dbReference type="GO" id="GO:0030130">
    <property type="term" value="C:clathrin coat of trans-Golgi network vesicle"/>
    <property type="evidence" value="ECO:0007669"/>
    <property type="project" value="InterPro"/>
</dbReference>
<name>A0A1B7P4Q0_9EURO</name>